<dbReference type="Pfam" id="PF13365">
    <property type="entry name" value="Trypsin_2"/>
    <property type="match status" value="1"/>
</dbReference>
<dbReference type="OMA" id="GGPMFDQ"/>
<gene>
    <name evidence="2" type="ORF">EAI_12494</name>
</gene>
<keyword evidence="1" id="KW-0378">Hydrolase</keyword>
<dbReference type="InParanoid" id="E2BEK9"/>
<dbReference type="STRING" id="610380.E2BEK9"/>
<dbReference type="GO" id="GO:0004252">
    <property type="term" value="F:serine-type endopeptidase activity"/>
    <property type="evidence" value="ECO:0007669"/>
    <property type="project" value="InterPro"/>
</dbReference>
<dbReference type="AlphaFoldDB" id="E2BEK9"/>
<dbReference type="OrthoDB" id="17845at2759"/>
<dbReference type="EC" id="3.4.21.-" evidence="1"/>
<dbReference type="PANTHER" id="PTHR21004">
    <property type="entry name" value="SERINE PROTEASE-RELATED"/>
    <property type="match status" value="1"/>
</dbReference>
<dbReference type="GO" id="GO:0031998">
    <property type="term" value="P:regulation of fatty acid beta-oxidation"/>
    <property type="evidence" value="ECO:0007669"/>
    <property type="project" value="TreeGrafter"/>
</dbReference>
<dbReference type="PhylomeDB" id="E2BEK9"/>
<dbReference type="PANTHER" id="PTHR21004:SF0">
    <property type="entry name" value="PEROXISOMAL LEADER PEPTIDE-PROCESSING PROTEASE"/>
    <property type="match status" value="1"/>
</dbReference>
<keyword evidence="1" id="KW-0720">Serine protease</keyword>
<keyword evidence="3" id="KW-1185">Reference proteome</keyword>
<keyword evidence="1 2" id="KW-0645">Protease</keyword>
<dbReference type="InterPro" id="IPR043504">
    <property type="entry name" value="Peptidase_S1_PA_chymotrypsin"/>
</dbReference>
<dbReference type="Proteomes" id="UP000008237">
    <property type="component" value="Unassembled WGS sequence"/>
</dbReference>
<dbReference type="EMBL" id="GL447829">
    <property type="protein sequence ID" value="EFN85843.1"/>
    <property type="molecule type" value="Genomic_DNA"/>
</dbReference>
<comment type="similarity">
    <text evidence="1">Belongs to the peptidase S1B family.</text>
</comment>
<sequence>MRDSLTDAWTGSALVLHTSSEYSASCPKSSAISISRDWVLTHGTVLEPVIRTSDAISRFVEGIVPGQLTSVPEELAGQFEFLVLRQQNGDVKQHRGKLVFAWICPLLRQTFHMFFNTWSFHQRELLQSRKPQRQLFLLIRVDSDQPLADVPTAKRALRYLQLQVSSRAFSRGATVEIVSSPFGNVWLIDSVARGVVSNVVGGIIMTDAYVFPKSEGGPVYVVSPDSGSRTLIGMVIVTMVWCRDEWVHYTFAANLAPCLSAILPNYRSLSPAKLPILHDKANASDRGVVMVTCGSSKGTGILVDKDAGIFVTCSHVIEEASKKEIAIIVFKEGQYSRVPTKLLFNNPKALPYDVAVLKVDPSELDPSLEPVQLSDAPIAQGEPVIAVGFAFFLSTRPTVSSGVVAKSLDCMLITTCCIQGGFSGGPIISRTTGKMLGMIACNVQSCDNSVHFQRMSLSVPAAVLSKPLRQYLLTDNTDALQPLVSNDLIVRKTWALEYHSKL</sequence>
<evidence type="ECO:0000256" key="1">
    <source>
        <dbReference type="PIRNR" id="PIRNR037989"/>
    </source>
</evidence>
<dbReference type="InterPro" id="IPR039245">
    <property type="entry name" value="TYSND1/DEG15"/>
</dbReference>
<dbReference type="GO" id="GO:0016485">
    <property type="term" value="P:protein processing"/>
    <property type="evidence" value="ECO:0007669"/>
    <property type="project" value="InterPro"/>
</dbReference>
<dbReference type="FunCoup" id="E2BEK9">
    <property type="interactions" value="92"/>
</dbReference>
<evidence type="ECO:0000313" key="2">
    <source>
        <dbReference type="EMBL" id="EFN85843.1"/>
    </source>
</evidence>
<dbReference type="SUPFAM" id="SSF50494">
    <property type="entry name" value="Trypsin-like serine proteases"/>
    <property type="match status" value="2"/>
</dbReference>
<accession>E2BEK9</accession>
<organism evidence="3">
    <name type="scientific">Harpegnathos saltator</name>
    <name type="common">Jerdon's jumping ant</name>
    <dbReference type="NCBI Taxonomy" id="610380"/>
    <lineage>
        <taxon>Eukaryota</taxon>
        <taxon>Metazoa</taxon>
        <taxon>Ecdysozoa</taxon>
        <taxon>Arthropoda</taxon>
        <taxon>Hexapoda</taxon>
        <taxon>Insecta</taxon>
        <taxon>Pterygota</taxon>
        <taxon>Neoptera</taxon>
        <taxon>Endopterygota</taxon>
        <taxon>Hymenoptera</taxon>
        <taxon>Apocrita</taxon>
        <taxon>Aculeata</taxon>
        <taxon>Formicoidea</taxon>
        <taxon>Formicidae</taxon>
        <taxon>Ponerinae</taxon>
        <taxon>Ponerini</taxon>
        <taxon>Harpegnathos</taxon>
    </lineage>
</organism>
<proteinExistence type="inferred from homology"/>
<reference evidence="2 3" key="1">
    <citation type="journal article" date="2010" name="Science">
        <title>Genomic comparison of the ants Camponotus floridanus and Harpegnathos saltator.</title>
        <authorList>
            <person name="Bonasio R."/>
            <person name="Zhang G."/>
            <person name="Ye C."/>
            <person name="Mutti N.S."/>
            <person name="Fang X."/>
            <person name="Qin N."/>
            <person name="Donahue G."/>
            <person name="Yang P."/>
            <person name="Li Q."/>
            <person name="Li C."/>
            <person name="Zhang P."/>
            <person name="Huang Z."/>
            <person name="Berger S.L."/>
            <person name="Reinberg D."/>
            <person name="Wang J."/>
            <person name="Liebig J."/>
        </authorList>
    </citation>
    <scope>NUCLEOTIDE SEQUENCE [LARGE SCALE GENOMIC DNA]</scope>
    <source>
        <strain evidence="2 3">R22 G/1</strain>
    </source>
</reference>
<name>E2BEK9_HARSA</name>
<comment type="subcellular location">
    <subcellularLocation>
        <location evidence="1">Peroxisome</location>
    </subcellularLocation>
</comment>
<comment type="function">
    <text evidence="1">Peroxisomal protease that mediates both the removal of the leader peptide from proteins containing a PTS2 target sequence and processes several PTS1-containing proteins. Catalyzes the processing of PTS1-proteins involved in the peroxisomal beta-oxidation of fatty acids.</text>
</comment>
<dbReference type="GO" id="GO:0005777">
    <property type="term" value="C:peroxisome"/>
    <property type="evidence" value="ECO:0007669"/>
    <property type="project" value="UniProtKB-SubCell"/>
</dbReference>
<protein>
    <recommendedName>
        <fullName evidence="1">Peroxisomal leader peptide-processing protease</fullName>
        <ecNumber evidence="1">3.4.21.-</ecNumber>
    </recommendedName>
</protein>
<comment type="PTM">
    <text evidence="1">The full-lengh TYSND1 is the active the proteolytic processing of PTS1- and PTS2-proteins and in self-cleavage, and intermolecular self-cleavage of TYSND1 down-regulates its protease activity.</text>
</comment>
<keyword evidence="1" id="KW-0576">Peroxisome</keyword>
<evidence type="ECO:0000313" key="3">
    <source>
        <dbReference type="Proteomes" id="UP000008237"/>
    </source>
</evidence>
<dbReference type="Gene3D" id="2.40.10.10">
    <property type="entry name" value="Trypsin-like serine proteases"/>
    <property type="match status" value="2"/>
</dbReference>
<dbReference type="InterPro" id="IPR009003">
    <property type="entry name" value="Peptidase_S1_PA"/>
</dbReference>